<feature type="compositionally biased region" description="Polar residues" evidence="1">
    <location>
        <begin position="345"/>
        <end position="356"/>
    </location>
</feature>
<evidence type="ECO:0000259" key="2">
    <source>
        <dbReference type="PROSITE" id="PS51043"/>
    </source>
</evidence>
<feature type="region of interest" description="Disordered" evidence="1">
    <location>
        <begin position="132"/>
        <end position="159"/>
    </location>
</feature>
<dbReference type="Pfam" id="PF02862">
    <property type="entry name" value="DDHD"/>
    <property type="match status" value="1"/>
</dbReference>
<accession>A0A084FZX0</accession>
<protein>
    <submittedName>
        <fullName evidence="3">DDHD domain-containing protein</fullName>
    </submittedName>
</protein>
<feature type="region of interest" description="Disordered" evidence="1">
    <location>
        <begin position="786"/>
        <end position="836"/>
    </location>
</feature>
<dbReference type="PANTHER" id="PTHR23509:SF10">
    <property type="entry name" value="LD21067P"/>
    <property type="match status" value="1"/>
</dbReference>
<dbReference type="VEuPathDB" id="FungiDB:SAPIO_CDS8554"/>
<dbReference type="SUPFAM" id="SSF53474">
    <property type="entry name" value="alpha/beta-Hydrolases"/>
    <property type="match status" value="1"/>
</dbReference>
<dbReference type="GO" id="GO:0046872">
    <property type="term" value="F:metal ion binding"/>
    <property type="evidence" value="ECO:0007669"/>
    <property type="project" value="InterPro"/>
</dbReference>
<dbReference type="GeneID" id="27727626"/>
<feature type="compositionally biased region" description="Polar residues" evidence="1">
    <location>
        <begin position="250"/>
        <end position="271"/>
    </location>
</feature>
<dbReference type="PROSITE" id="PS51043">
    <property type="entry name" value="DDHD"/>
    <property type="match status" value="1"/>
</dbReference>
<feature type="compositionally biased region" description="Basic and acidic residues" evidence="1">
    <location>
        <begin position="400"/>
        <end position="414"/>
    </location>
</feature>
<gene>
    <name evidence="3" type="ORF">SAPIO_CDS8554</name>
</gene>
<evidence type="ECO:0000256" key="1">
    <source>
        <dbReference type="SAM" id="MobiDB-lite"/>
    </source>
</evidence>
<feature type="compositionally biased region" description="Basic and acidic residues" evidence="1">
    <location>
        <begin position="235"/>
        <end position="245"/>
    </location>
</feature>
<dbReference type="SMART" id="SM01127">
    <property type="entry name" value="DDHD"/>
    <property type="match status" value="1"/>
</dbReference>
<dbReference type="OMA" id="WTNFTTG"/>
<dbReference type="KEGG" id="sapo:SAPIO_CDS8554"/>
<dbReference type="GO" id="GO:0005737">
    <property type="term" value="C:cytoplasm"/>
    <property type="evidence" value="ECO:0007669"/>
    <property type="project" value="TreeGrafter"/>
</dbReference>
<evidence type="ECO:0000313" key="3">
    <source>
        <dbReference type="EMBL" id="KEZ40632.1"/>
    </source>
</evidence>
<dbReference type="InterPro" id="IPR055555">
    <property type="entry name" value="PA-PLA1_DUF7131"/>
</dbReference>
<proteinExistence type="predicted"/>
<dbReference type="GO" id="GO:0004620">
    <property type="term" value="F:phospholipase activity"/>
    <property type="evidence" value="ECO:0007669"/>
    <property type="project" value="TreeGrafter"/>
</dbReference>
<reference evidence="3 4" key="1">
    <citation type="journal article" date="2014" name="Genome Announc.">
        <title>Draft genome sequence of the pathogenic fungus Scedosporium apiospermum.</title>
        <authorList>
            <person name="Vandeputte P."/>
            <person name="Ghamrawi S."/>
            <person name="Rechenmann M."/>
            <person name="Iltis A."/>
            <person name="Giraud S."/>
            <person name="Fleury M."/>
            <person name="Thornton C."/>
            <person name="Delhaes L."/>
            <person name="Meyer W."/>
            <person name="Papon N."/>
            <person name="Bouchara J.P."/>
        </authorList>
    </citation>
    <scope>NUCLEOTIDE SEQUENCE [LARGE SCALE GENOMIC DNA]</scope>
    <source>
        <strain evidence="3 4">IHEM 14462</strain>
    </source>
</reference>
<feature type="compositionally biased region" description="Basic and acidic residues" evidence="1">
    <location>
        <begin position="132"/>
        <end position="143"/>
    </location>
</feature>
<name>A0A084FZX0_PSEDA</name>
<dbReference type="Proteomes" id="UP000028545">
    <property type="component" value="Unassembled WGS sequence"/>
</dbReference>
<dbReference type="RefSeq" id="XP_016640431.1">
    <property type="nucleotide sequence ID" value="XM_016790168.1"/>
</dbReference>
<dbReference type="Pfam" id="PF23465">
    <property type="entry name" value="DUF7131"/>
    <property type="match status" value="1"/>
</dbReference>
<feature type="compositionally biased region" description="Basic and acidic residues" evidence="1">
    <location>
        <begin position="815"/>
        <end position="824"/>
    </location>
</feature>
<dbReference type="PANTHER" id="PTHR23509">
    <property type="entry name" value="PA-PL1 PHOSPHOLIPASE FAMILY"/>
    <property type="match status" value="1"/>
</dbReference>
<dbReference type="InterPro" id="IPR029058">
    <property type="entry name" value="AB_hydrolase_fold"/>
</dbReference>
<dbReference type="EMBL" id="JOWA01000121">
    <property type="protein sequence ID" value="KEZ40632.1"/>
    <property type="molecule type" value="Genomic_DNA"/>
</dbReference>
<dbReference type="Pfam" id="PF23463">
    <property type="entry name" value="WWE_2"/>
    <property type="match status" value="1"/>
</dbReference>
<sequence length="942" mass="103780">MAQPPDKKAEKSYLYSAVDSLNPWAANRASGSATPEPPPTPPPGPAPSPGPTDHSTNSLYGISRRNYPPDCPPLKVLWFHAVDVPKRKPAFLTGRRNKPTAKEKPPVLPKKYAAFVPSDSRAIEEAYQKLLEEREDSSRDSSSFRRRAATGSSDILPSTSTHVPVNEDFLFDVAILQRELAPVYWLGPVYDVRRGTWFYQEGSNLRPCEENLASQLEDGYLKTKPWLISTAQTSTERDDQRDRSDSSSTNPTSKDAMSADASTTPAKSASAVTSPQLPSYRLFGSYMNSVATYQDENTAWLSSDGILSWVTSTVYQRFAGGGYMSGVKLVRGYSEPGKAKDTAKRPQTPTDSSTTDMLDEKQQKALKRKSAPPSTRAPLIKEPETHNTPSYQQTSGLGRNSDKLEEEIRRRQEQEISGDYSPEHEDTQGRDIEHLVLVTHGIGQLLSLRLESMSFIHDVNVMRKTMKSVYSSSADLKALNGEFDFPKQREVKREQDIGVTNVDEDAYPALEDITVEGVAFARSMISDFALDVLLYQSGYREQIMTIVLNEANRIYKLFKERNPGFQGKVHLTGHSLGSAILFDLLCRQKEREENTQRKIFGIWPSSSSKTAPEKNPSDLSFDFDVADFYCLGSPVGLFQMLKGRTISARGSPHSRASQSPLDPDLIDDPFSAYADQRLSPVTGLPFSVSSPRVSQLFNIIHPSDPISYRLEPLIAPAMSTLKPQVLPYTKKGIFSSMTPQGLSGIGAMVGQSVSGLWSSLSAGVTSGLLNRSLGLSSEDVARITDATAVDQDQKPGTRPSASTGGVIPDTSTLGKRTDQRKMELADPANTAGRTSLSGNDATLIDYDLETLYSKFEKAQASGAESSTQADELHKKARKMRAEEAKVRALNRNGRVDYSIQESVLDYNPINTIASHLSYWGDEDVNHFMLSQLLSSKARTKST</sequence>
<feature type="compositionally biased region" description="Pro residues" evidence="1">
    <location>
        <begin position="35"/>
        <end position="50"/>
    </location>
</feature>
<feature type="domain" description="DDHD" evidence="2">
    <location>
        <begin position="621"/>
        <end position="934"/>
    </location>
</feature>
<dbReference type="HOGENOM" id="CLU_007365_1_0_1"/>
<dbReference type="InterPro" id="IPR057826">
    <property type="entry name" value="WWE_C20G8.02"/>
</dbReference>
<feature type="compositionally biased region" description="Polar residues" evidence="1">
    <location>
        <begin position="799"/>
        <end position="814"/>
    </location>
</feature>
<dbReference type="InterPro" id="IPR004177">
    <property type="entry name" value="DDHD_dom"/>
</dbReference>
<dbReference type="InterPro" id="IPR058055">
    <property type="entry name" value="PA-PLA1"/>
</dbReference>
<keyword evidence="4" id="KW-1185">Reference proteome</keyword>
<comment type="caution">
    <text evidence="3">The sequence shown here is derived from an EMBL/GenBank/DDBJ whole genome shotgun (WGS) entry which is preliminary data.</text>
</comment>
<evidence type="ECO:0000313" key="4">
    <source>
        <dbReference type="Proteomes" id="UP000028545"/>
    </source>
</evidence>
<feature type="compositionally biased region" description="Polar residues" evidence="1">
    <location>
        <begin position="150"/>
        <end position="159"/>
    </location>
</feature>
<feature type="region of interest" description="Disordered" evidence="1">
    <location>
        <begin position="336"/>
        <end position="428"/>
    </location>
</feature>
<feature type="region of interest" description="Disordered" evidence="1">
    <location>
        <begin position="25"/>
        <end position="65"/>
    </location>
</feature>
<dbReference type="AlphaFoldDB" id="A0A084FZX0"/>
<feature type="region of interest" description="Disordered" evidence="1">
    <location>
        <begin position="231"/>
        <end position="271"/>
    </location>
</feature>
<dbReference type="OrthoDB" id="431378at2759"/>
<organism evidence="3 4">
    <name type="scientific">Pseudallescheria apiosperma</name>
    <name type="common">Scedosporium apiospermum</name>
    <dbReference type="NCBI Taxonomy" id="563466"/>
    <lineage>
        <taxon>Eukaryota</taxon>
        <taxon>Fungi</taxon>
        <taxon>Dikarya</taxon>
        <taxon>Ascomycota</taxon>
        <taxon>Pezizomycotina</taxon>
        <taxon>Sordariomycetes</taxon>
        <taxon>Hypocreomycetidae</taxon>
        <taxon>Microascales</taxon>
        <taxon>Microascaceae</taxon>
        <taxon>Scedosporium</taxon>
    </lineage>
</organism>
<feature type="compositionally biased region" description="Polar residues" evidence="1">
    <location>
        <begin position="386"/>
        <end position="398"/>
    </location>
</feature>